<gene>
    <name evidence="2" type="ORF">MDA_GLEAN10011081</name>
</gene>
<dbReference type="Proteomes" id="UP000010556">
    <property type="component" value="Unassembled WGS sequence"/>
</dbReference>
<organism evidence="2 3">
    <name type="scientific">Myotis davidii</name>
    <name type="common">David's myotis</name>
    <dbReference type="NCBI Taxonomy" id="225400"/>
    <lineage>
        <taxon>Eukaryota</taxon>
        <taxon>Metazoa</taxon>
        <taxon>Chordata</taxon>
        <taxon>Craniata</taxon>
        <taxon>Vertebrata</taxon>
        <taxon>Euteleostomi</taxon>
        <taxon>Mammalia</taxon>
        <taxon>Eutheria</taxon>
        <taxon>Laurasiatheria</taxon>
        <taxon>Chiroptera</taxon>
        <taxon>Yangochiroptera</taxon>
        <taxon>Vespertilionidae</taxon>
        <taxon>Myotis</taxon>
    </lineage>
</organism>
<reference evidence="3" key="1">
    <citation type="journal article" date="2013" name="Science">
        <title>Comparative analysis of bat genomes provides insight into the evolution of flight and immunity.</title>
        <authorList>
            <person name="Zhang G."/>
            <person name="Cowled C."/>
            <person name="Shi Z."/>
            <person name="Huang Z."/>
            <person name="Bishop-Lilly K.A."/>
            <person name="Fang X."/>
            <person name="Wynne J.W."/>
            <person name="Xiong Z."/>
            <person name="Baker M.L."/>
            <person name="Zhao W."/>
            <person name="Tachedjian M."/>
            <person name="Zhu Y."/>
            <person name="Zhou P."/>
            <person name="Jiang X."/>
            <person name="Ng J."/>
            <person name="Yang L."/>
            <person name="Wu L."/>
            <person name="Xiao J."/>
            <person name="Feng Y."/>
            <person name="Chen Y."/>
            <person name="Sun X."/>
            <person name="Zhang Y."/>
            <person name="Marsh G.A."/>
            <person name="Crameri G."/>
            <person name="Broder C.C."/>
            <person name="Frey K.G."/>
            <person name="Wang L.F."/>
            <person name="Wang J."/>
        </authorList>
    </citation>
    <scope>NUCLEOTIDE SEQUENCE [LARGE SCALE GENOMIC DNA]</scope>
</reference>
<evidence type="ECO:0000256" key="1">
    <source>
        <dbReference type="SAM" id="MobiDB-lite"/>
    </source>
</evidence>
<protein>
    <submittedName>
        <fullName evidence="2">Uncharacterized protein</fullName>
    </submittedName>
</protein>
<proteinExistence type="predicted"/>
<dbReference type="AlphaFoldDB" id="L5M6Q4"/>
<feature type="region of interest" description="Disordered" evidence="1">
    <location>
        <begin position="25"/>
        <end position="71"/>
    </location>
</feature>
<name>L5M6Q4_MYODS</name>
<accession>L5M6Q4</accession>
<keyword evidence="3" id="KW-1185">Reference proteome</keyword>
<evidence type="ECO:0000313" key="3">
    <source>
        <dbReference type="Proteomes" id="UP000010556"/>
    </source>
</evidence>
<dbReference type="EMBL" id="KB103228">
    <property type="protein sequence ID" value="ELK34324.1"/>
    <property type="molecule type" value="Genomic_DNA"/>
</dbReference>
<evidence type="ECO:0000313" key="2">
    <source>
        <dbReference type="EMBL" id="ELK34324.1"/>
    </source>
</evidence>
<sequence length="148" mass="15360">MAQETENQDPIGTILIQVGTGPLLARPGPAQLTHCPASPAAQIHSHPPTESATPRLPPGSSQTRQPRPRSLEAQCTTFVHWGRGSLSLVCALSQSGTPQGSGLSQQSDIPLAFGALSLEPLTPYCPPAAEAREAPTTTAVLASHEPGF</sequence>